<name>X1ESX0_9ZZZZ</name>
<reference evidence="1" key="1">
    <citation type="journal article" date="2014" name="Front. Microbiol.">
        <title>High frequency of phylogenetically diverse reductive dehalogenase-homologous genes in deep subseafloor sedimentary metagenomes.</title>
        <authorList>
            <person name="Kawai M."/>
            <person name="Futagami T."/>
            <person name="Toyoda A."/>
            <person name="Takaki Y."/>
            <person name="Nishi S."/>
            <person name="Hori S."/>
            <person name="Arai W."/>
            <person name="Tsubouchi T."/>
            <person name="Morono Y."/>
            <person name="Uchiyama I."/>
            <person name="Ito T."/>
            <person name="Fujiyama A."/>
            <person name="Inagaki F."/>
            <person name="Takami H."/>
        </authorList>
    </citation>
    <scope>NUCLEOTIDE SEQUENCE</scope>
    <source>
        <strain evidence="1">Expedition CK06-06</strain>
    </source>
</reference>
<dbReference type="AlphaFoldDB" id="X1ESX0"/>
<comment type="caution">
    <text evidence="1">The sequence shown here is derived from an EMBL/GenBank/DDBJ whole genome shotgun (WGS) entry which is preliminary data.</text>
</comment>
<gene>
    <name evidence="1" type="ORF">S01H4_65177</name>
</gene>
<protein>
    <recommendedName>
        <fullName evidence="2">PD-(D/E)XK endonuclease-like domain-containing protein</fullName>
    </recommendedName>
</protein>
<feature type="non-terminal residue" evidence="1">
    <location>
        <position position="1"/>
    </location>
</feature>
<dbReference type="EMBL" id="BART01039786">
    <property type="protein sequence ID" value="GAH23405.1"/>
    <property type="molecule type" value="Genomic_DNA"/>
</dbReference>
<evidence type="ECO:0008006" key="2">
    <source>
        <dbReference type="Google" id="ProtNLM"/>
    </source>
</evidence>
<accession>X1ESX0</accession>
<proteinExistence type="predicted"/>
<sequence>AAVAIMKNGKKYVIDFKSSKKFYDEMPLQVSAYRRAYCYECRLAEHPEGMGVLRLDKETGIPEWKDYSKVYTKKLTAFIAF</sequence>
<organism evidence="1">
    <name type="scientific">marine sediment metagenome</name>
    <dbReference type="NCBI Taxonomy" id="412755"/>
    <lineage>
        <taxon>unclassified sequences</taxon>
        <taxon>metagenomes</taxon>
        <taxon>ecological metagenomes</taxon>
    </lineage>
</organism>
<evidence type="ECO:0000313" key="1">
    <source>
        <dbReference type="EMBL" id="GAH23405.1"/>
    </source>
</evidence>